<dbReference type="PANTHER" id="PTHR15140:SF6">
    <property type="entry name" value="TUBULIN-SPECIFIC CHAPERONE COFACTOR E-LIKE PROTEIN"/>
    <property type="match status" value="1"/>
</dbReference>
<protein>
    <submittedName>
        <fullName evidence="1">Uncharacterized protein</fullName>
    </submittedName>
</protein>
<name>A0ABU6YS79_9FABA</name>
<dbReference type="InterPro" id="IPR032675">
    <property type="entry name" value="LRR_dom_sf"/>
</dbReference>
<keyword evidence="2" id="KW-1185">Reference proteome</keyword>
<organism evidence="1 2">
    <name type="scientific">Stylosanthes scabra</name>
    <dbReference type="NCBI Taxonomy" id="79078"/>
    <lineage>
        <taxon>Eukaryota</taxon>
        <taxon>Viridiplantae</taxon>
        <taxon>Streptophyta</taxon>
        <taxon>Embryophyta</taxon>
        <taxon>Tracheophyta</taxon>
        <taxon>Spermatophyta</taxon>
        <taxon>Magnoliopsida</taxon>
        <taxon>eudicotyledons</taxon>
        <taxon>Gunneridae</taxon>
        <taxon>Pentapetalae</taxon>
        <taxon>rosids</taxon>
        <taxon>fabids</taxon>
        <taxon>Fabales</taxon>
        <taxon>Fabaceae</taxon>
        <taxon>Papilionoideae</taxon>
        <taxon>50 kb inversion clade</taxon>
        <taxon>dalbergioids sensu lato</taxon>
        <taxon>Dalbergieae</taxon>
        <taxon>Pterocarpus clade</taxon>
        <taxon>Stylosanthes</taxon>
    </lineage>
</organism>
<dbReference type="Proteomes" id="UP001341840">
    <property type="component" value="Unassembled WGS sequence"/>
</dbReference>
<proteinExistence type="predicted"/>
<evidence type="ECO:0000313" key="2">
    <source>
        <dbReference type="Proteomes" id="UP001341840"/>
    </source>
</evidence>
<evidence type="ECO:0000313" key="1">
    <source>
        <dbReference type="EMBL" id="MED6213265.1"/>
    </source>
</evidence>
<dbReference type="EMBL" id="JASCZI010243482">
    <property type="protein sequence ID" value="MED6213265.1"/>
    <property type="molecule type" value="Genomic_DNA"/>
</dbReference>
<dbReference type="Gene3D" id="3.80.10.10">
    <property type="entry name" value="Ribonuclease Inhibitor"/>
    <property type="match status" value="1"/>
</dbReference>
<accession>A0ABU6YS79</accession>
<dbReference type="SUPFAM" id="SSF52058">
    <property type="entry name" value="L domain-like"/>
    <property type="match status" value="1"/>
</dbReference>
<reference evidence="1 2" key="1">
    <citation type="journal article" date="2023" name="Plants (Basel)">
        <title>Bridging the Gap: Combining Genomics and Transcriptomics Approaches to Understand Stylosanthes scabra, an Orphan Legume from the Brazilian Caatinga.</title>
        <authorList>
            <person name="Ferreira-Neto J.R.C."/>
            <person name="da Silva M.D."/>
            <person name="Binneck E."/>
            <person name="de Melo N.F."/>
            <person name="da Silva R.H."/>
            <person name="de Melo A.L.T.M."/>
            <person name="Pandolfi V."/>
            <person name="Bustamante F.O."/>
            <person name="Brasileiro-Vidal A.C."/>
            <person name="Benko-Iseppon A.M."/>
        </authorList>
    </citation>
    <scope>NUCLEOTIDE SEQUENCE [LARGE SCALE GENOMIC DNA]</scope>
    <source>
        <tissue evidence="1">Leaves</tissue>
    </source>
</reference>
<dbReference type="PANTHER" id="PTHR15140">
    <property type="entry name" value="TUBULIN-SPECIFIC CHAPERONE E"/>
    <property type="match status" value="1"/>
</dbReference>
<sequence>MCERFWIPFDRIAFPSNLTQITLSHFEDLNSMHMNTFGQIPRLQILKLKYGNCEEETLSCGTAGSFPRLQVFMMERLGIKCLTSEEGAMPRLRRAVFYNCPELKAVTKQMCSLGSNLEFVEHRYSEVDDLILEFSEALNAM</sequence>
<gene>
    <name evidence="1" type="ORF">PIB30_091461</name>
</gene>
<comment type="caution">
    <text evidence="1">The sequence shown here is derived from an EMBL/GenBank/DDBJ whole genome shotgun (WGS) entry which is preliminary data.</text>
</comment>